<evidence type="ECO:0008006" key="4">
    <source>
        <dbReference type="Google" id="ProtNLM"/>
    </source>
</evidence>
<dbReference type="EMBL" id="JTDF01003555">
    <property type="protein sequence ID" value="KAF8567714.1"/>
    <property type="molecule type" value="Genomic_DNA"/>
</dbReference>
<dbReference type="Proteomes" id="UP000699462">
    <property type="component" value="Unassembled WGS sequence"/>
</dbReference>
<proteinExistence type="predicted"/>
<keyword evidence="3" id="KW-1185">Reference proteome</keyword>
<gene>
    <name evidence="2" type="ORF">P879_08883</name>
</gene>
<name>A0A8T0DL95_9TREM</name>
<organism evidence="2 3">
    <name type="scientific">Paragonimus westermani</name>
    <dbReference type="NCBI Taxonomy" id="34504"/>
    <lineage>
        <taxon>Eukaryota</taxon>
        <taxon>Metazoa</taxon>
        <taxon>Spiralia</taxon>
        <taxon>Lophotrochozoa</taxon>
        <taxon>Platyhelminthes</taxon>
        <taxon>Trematoda</taxon>
        <taxon>Digenea</taxon>
        <taxon>Plagiorchiida</taxon>
        <taxon>Troglotremata</taxon>
        <taxon>Troglotrematidae</taxon>
        <taxon>Paragonimus</taxon>
    </lineage>
</organism>
<accession>A0A8T0DL95</accession>
<comment type="caution">
    <text evidence="2">The sequence shown here is derived from an EMBL/GenBank/DDBJ whole genome shotgun (WGS) entry which is preliminary data.</text>
</comment>
<protein>
    <recommendedName>
        <fullName evidence="4">DUF5641 domain-containing protein</fullName>
    </recommendedName>
</protein>
<reference evidence="2 3" key="1">
    <citation type="submission" date="2019-07" db="EMBL/GenBank/DDBJ databases">
        <title>Annotation for the trematode Paragonimus westermani.</title>
        <authorList>
            <person name="Choi Y.-J."/>
        </authorList>
    </citation>
    <scope>NUCLEOTIDE SEQUENCE [LARGE SCALE GENOMIC DNA]</scope>
    <source>
        <strain evidence="2">180907_Pwestermani</strain>
    </source>
</reference>
<feature type="region of interest" description="Disordered" evidence="1">
    <location>
        <begin position="92"/>
        <end position="118"/>
    </location>
</feature>
<dbReference type="AlphaFoldDB" id="A0A8T0DL95"/>
<evidence type="ECO:0000313" key="3">
    <source>
        <dbReference type="Proteomes" id="UP000699462"/>
    </source>
</evidence>
<evidence type="ECO:0000313" key="2">
    <source>
        <dbReference type="EMBL" id="KAF8567714.1"/>
    </source>
</evidence>
<evidence type="ECO:0000256" key="1">
    <source>
        <dbReference type="SAM" id="MobiDB-lite"/>
    </source>
</evidence>
<dbReference type="OrthoDB" id="6246848at2759"/>
<sequence>MEQQFNRRYDATNRTFPLGQLVLVKDYRDGVEKWTACRILRRAVRIIRDVEVQSPIWVRNANQTRPSFQQVTVPSSRIIPLDILLETFELPQDNSANAPNPEAHAPSICTPRRWTDRS</sequence>